<dbReference type="SUPFAM" id="SSF69593">
    <property type="entry name" value="Glycerol-3-phosphate (1)-acyltransferase"/>
    <property type="match status" value="1"/>
</dbReference>
<dbReference type="InterPro" id="IPR002123">
    <property type="entry name" value="Plipid/glycerol_acylTrfase"/>
</dbReference>
<gene>
    <name evidence="5" type="ORF">BC739_003224</name>
</gene>
<dbReference type="EMBL" id="JACJID010000002">
    <property type="protein sequence ID" value="MBA8926025.1"/>
    <property type="molecule type" value="Genomic_DNA"/>
</dbReference>
<dbReference type="SMART" id="SM00563">
    <property type="entry name" value="PlsC"/>
    <property type="match status" value="1"/>
</dbReference>
<dbReference type="RefSeq" id="WP_182837598.1">
    <property type="nucleotide sequence ID" value="NZ_BAAABQ010000038.1"/>
</dbReference>
<evidence type="ECO:0000259" key="4">
    <source>
        <dbReference type="SMART" id="SM00563"/>
    </source>
</evidence>
<evidence type="ECO:0000256" key="3">
    <source>
        <dbReference type="SAM" id="Phobius"/>
    </source>
</evidence>
<dbReference type="GO" id="GO:0003841">
    <property type="term" value="F:1-acylglycerol-3-phosphate O-acyltransferase activity"/>
    <property type="evidence" value="ECO:0007669"/>
    <property type="project" value="UniProtKB-EC"/>
</dbReference>
<evidence type="ECO:0000256" key="1">
    <source>
        <dbReference type="ARBA" id="ARBA00022679"/>
    </source>
</evidence>
<dbReference type="CDD" id="cd07989">
    <property type="entry name" value="LPLAT_AGPAT-like"/>
    <property type="match status" value="1"/>
</dbReference>
<dbReference type="Proteomes" id="UP000517916">
    <property type="component" value="Unassembled WGS sequence"/>
</dbReference>
<feature type="domain" description="Phospholipid/glycerol acyltransferase" evidence="4">
    <location>
        <begin position="40"/>
        <end position="158"/>
    </location>
</feature>
<comment type="caution">
    <text evidence="5">The sequence shown here is derived from an EMBL/GenBank/DDBJ whole genome shotgun (WGS) entry which is preliminary data.</text>
</comment>
<evidence type="ECO:0000313" key="5">
    <source>
        <dbReference type="EMBL" id="MBA8926025.1"/>
    </source>
</evidence>
<name>A0ABR6BGX9_9PSEU</name>
<keyword evidence="2 5" id="KW-0012">Acyltransferase</keyword>
<proteinExistence type="predicted"/>
<reference evidence="5 6" key="1">
    <citation type="submission" date="2020-08" db="EMBL/GenBank/DDBJ databases">
        <title>Genomic Encyclopedia of Archaeal and Bacterial Type Strains, Phase II (KMG-II): from individual species to whole genera.</title>
        <authorList>
            <person name="Goeker M."/>
        </authorList>
    </citation>
    <scope>NUCLEOTIDE SEQUENCE [LARGE SCALE GENOMIC DNA]</scope>
    <source>
        <strain evidence="5 6">DSM 43850</strain>
    </source>
</reference>
<keyword evidence="3" id="KW-0472">Membrane</keyword>
<dbReference type="PANTHER" id="PTHR10434">
    <property type="entry name" value="1-ACYL-SN-GLYCEROL-3-PHOSPHATE ACYLTRANSFERASE"/>
    <property type="match status" value="1"/>
</dbReference>
<organism evidence="5 6">
    <name type="scientific">Kutzneria viridogrisea</name>
    <dbReference type="NCBI Taxonomy" id="47990"/>
    <lineage>
        <taxon>Bacteria</taxon>
        <taxon>Bacillati</taxon>
        <taxon>Actinomycetota</taxon>
        <taxon>Actinomycetes</taxon>
        <taxon>Pseudonocardiales</taxon>
        <taxon>Pseudonocardiaceae</taxon>
        <taxon>Kutzneria</taxon>
    </lineage>
</organism>
<sequence>MARERGGFWIGLCAVVFYPLTGLLARRPTSGPRLPGEGGVLLVMNHVSHLDPIFDAVMVHRNYRVPRFLAKASLWKIPVVGKVLVGAGQVPVYRGTADAKESLRAANEGLAQGKLLLIYPEGTITKDPDGWPMNSRTGVARLALANDVPVIPAARWGTRAIYDGYNKKFRPFPRKTVTTVFGEPVDLSAYREQPLTNQVLREVTDLLMNRVKELLEQARGEQGPAGFYSPARASQQGED</sequence>
<keyword evidence="6" id="KW-1185">Reference proteome</keyword>
<keyword evidence="3" id="KW-1133">Transmembrane helix</keyword>
<accession>A0ABR6BGX9</accession>
<evidence type="ECO:0000256" key="2">
    <source>
        <dbReference type="ARBA" id="ARBA00023315"/>
    </source>
</evidence>
<keyword evidence="1 5" id="KW-0808">Transferase</keyword>
<evidence type="ECO:0000313" key="6">
    <source>
        <dbReference type="Proteomes" id="UP000517916"/>
    </source>
</evidence>
<dbReference type="Pfam" id="PF01553">
    <property type="entry name" value="Acyltransferase"/>
    <property type="match status" value="1"/>
</dbReference>
<dbReference type="PANTHER" id="PTHR10434:SF55">
    <property type="entry name" value="POSSIBLE ACYLTRANSFERASE"/>
    <property type="match status" value="1"/>
</dbReference>
<protein>
    <submittedName>
        <fullName evidence="5">1-acyl-sn-glycerol-3-phosphate acyltransferase</fullName>
        <ecNumber evidence="5">2.3.1.51</ecNumber>
    </submittedName>
</protein>
<keyword evidence="3" id="KW-0812">Transmembrane</keyword>
<feature type="transmembrane region" description="Helical" evidence="3">
    <location>
        <begin position="6"/>
        <end position="25"/>
    </location>
</feature>
<dbReference type="EC" id="2.3.1.51" evidence="5"/>